<evidence type="ECO:0000313" key="3">
    <source>
        <dbReference type="Proteomes" id="UP000070456"/>
    </source>
</evidence>
<feature type="coiled-coil region" evidence="1">
    <location>
        <begin position="14"/>
        <end position="48"/>
    </location>
</feature>
<proteinExistence type="predicted"/>
<evidence type="ECO:0000313" key="2">
    <source>
        <dbReference type="EMBL" id="KXG75331.1"/>
    </source>
</evidence>
<dbReference type="STRING" id="520762.AN619_17640"/>
<keyword evidence="3" id="KW-1185">Reference proteome</keyword>
<protein>
    <submittedName>
        <fullName evidence="2">Uncharacterized protein</fullName>
    </submittedName>
</protein>
<dbReference type="Proteomes" id="UP000070456">
    <property type="component" value="Unassembled WGS sequence"/>
</dbReference>
<organism evidence="2 3">
    <name type="scientific">Thermotalea metallivorans</name>
    <dbReference type="NCBI Taxonomy" id="520762"/>
    <lineage>
        <taxon>Bacteria</taxon>
        <taxon>Bacillati</taxon>
        <taxon>Bacillota</taxon>
        <taxon>Clostridia</taxon>
        <taxon>Peptostreptococcales</taxon>
        <taxon>Thermotaleaceae</taxon>
        <taxon>Thermotalea</taxon>
    </lineage>
</organism>
<dbReference type="OrthoDB" id="1684420at2"/>
<comment type="caution">
    <text evidence="2">The sequence shown here is derived from an EMBL/GenBank/DDBJ whole genome shotgun (WGS) entry which is preliminary data.</text>
</comment>
<dbReference type="AlphaFoldDB" id="A0A140L456"/>
<name>A0A140L456_9FIRM</name>
<evidence type="ECO:0000256" key="1">
    <source>
        <dbReference type="SAM" id="Coils"/>
    </source>
</evidence>
<reference evidence="2 3" key="1">
    <citation type="submission" date="2015-12" db="EMBL/GenBank/DDBJ databases">
        <title>Draft genome sequence of the thermoanaerobe Thermotalea metallivorans, an isolate from the runoff channel of the Great Artesian Basin, Australia.</title>
        <authorList>
            <person name="Patel B.K."/>
        </authorList>
    </citation>
    <scope>NUCLEOTIDE SEQUENCE [LARGE SCALE GENOMIC DNA]</scope>
    <source>
        <strain evidence="2 3">B2-1</strain>
    </source>
</reference>
<dbReference type="PATRIC" id="fig|520762.4.peg.1957"/>
<dbReference type="Pfam" id="PF23984">
    <property type="entry name" value="DUF7307"/>
    <property type="match status" value="1"/>
</dbReference>
<accession>A0A140L456</accession>
<gene>
    <name evidence="2" type="ORF">AN619_17640</name>
</gene>
<dbReference type="InterPro" id="IPR055731">
    <property type="entry name" value="Pam3_gp33-like"/>
</dbReference>
<keyword evidence="1" id="KW-0175">Coiled coil</keyword>
<dbReference type="EMBL" id="LOEE01000035">
    <property type="protein sequence ID" value="KXG75331.1"/>
    <property type="molecule type" value="Genomic_DNA"/>
</dbReference>
<sequence>MPQREVKAVSNNAMFELADRLKELRDAKKAAEEEMKSINAEIDDVEYRLSELMISSETQNFTRAGTMFCLTTTTRASAAAGMKEELFDALRSKGFGELIYETVNANSLSAFVKEQIAENGDELPDWLKGLVNVFEKTTVTVRKAAR</sequence>